<dbReference type="InterPro" id="IPR058923">
    <property type="entry name" value="RCC1-like_dom"/>
</dbReference>
<proteinExistence type="predicted"/>
<evidence type="ECO:0000313" key="5">
    <source>
        <dbReference type="Proteomes" id="UP000825935"/>
    </source>
</evidence>
<evidence type="ECO:0000259" key="3">
    <source>
        <dbReference type="Pfam" id="PF25390"/>
    </source>
</evidence>
<feature type="domain" description="RCC1-like" evidence="3">
    <location>
        <begin position="71"/>
        <end position="325"/>
    </location>
</feature>
<dbReference type="InterPro" id="IPR051210">
    <property type="entry name" value="Ub_ligase/GEF_domain"/>
</dbReference>
<accession>A0A8T2RL34</accession>
<dbReference type="PANTHER" id="PTHR22870:SF365">
    <property type="entry name" value="REGULATOR OF CHROMOSOME CONDENSATION (CELL CYCLE REGULATORY PROTEIN)-RELATED"/>
    <property type="match status" value="1"/>
</dbReference>
<dbReference type="InterPro" id="IPR000408">
    <property type="entry name" value="Reg_chr_condens"/>
</dbReference>
<dbReference type="Proteomes" id="UP000825935">
    <property type="component" value="Chromosome 26"/>
</dbReference>
<dbReference type="SUPFAM" id="SSF50985">
    <property type="entry name" value="RCC1/BLIP-II"/>
    <property type="match status" value="1"/>
</dbReference>
<dbReference type="PRINTS" id="PR00633">
    <property type="entry name" value="RCCNDNSATION"/>
</dbReference>
<reference evidence="4" key="1">
    <citation type="submission" date="2021-08" db="EMBL/GenBank/DDBJ databases">
        <title>WGS assembly of Ceratopteris richardii.</title>
        <authorList>
            <person name="Marchant D.B."/>
            <person name="Chen G."/>
            <person name="Jenkins J."/>
            <person name="Shu S."/>
            <person name="Leebens-Mack J."/>
            <person name="Grimwood J."/>
            <person name="Schmutz J."/>
            <person name="Soltis P."/>
            <person name="Soltis D."/>
            <person name="Chen Z.-H."/>
        </authorList>
    </citation>
    <scope>NUCLEOTIDE SEQUENCE</scope>
    <source>
        <strain evidence="4">Whitten #5841</strain>
        <tissue evidence="4">Leaf</tissue>
    </source>
</reference>
<dbReference type="PANTHER" id="PTHR22870">
    <property type="entry name" value="REGULATOR OF CHROMOSOME CONDENSATION"/>
    <property type="match status" value="1"/>
</dbReference>
<dbReference type="EMBL" id="CM035431">
    <property type="protein sequence ID" value="KAH7296298.1"/>
    <property type="molecule type" value="Genomic_DNA"/>
</dbReference>
<name>A0A8T2RL34_CERRI</name>
<dbReference type="OrthoDB" id="8068875at2759"/>
<feature type="repeat" description="RCC1" evidence="2">
    <location>
        <begin position="87"/>
        <end position="170"/>
    </location>
</feature>
<dbReference type="Pfam" id="PF25390">
    <property type="entry name" value="WD40_RLD"/>
    <property type="match status" value="1"/>
</dbReference>
<feature type="repeat" description="RCC1" evidence="2">
    <location>
        <begin position="228"/>
        <end position="277"/>
    </location>
</feature>
<evidence type="ECO:0000256" key="2">
    <source>
        <dbReference type="PROSITE-ProRule" id="PRU00235"/>
    </source>
</evidence>
<evidence type="ECO:0000313" key="4">
    <source>
        <dbReference type="EMBL" id="KAH7296298.1"/>
    </source>
</evidence>
<keyword evidence="1" id="KW-0677">Repeat</keyword>
<organism evidence="4 5">
    <name type="scientific">Ceratopteris richardii</name>
    <name type="common">Triangle waterfern</name>
    <dbReference type="NCBI Taxonomy" id="49495"/>
    <lineage>
        <taxon>Eukaryota</taxon>
        <taxon>Viridiplantae</taxon>
        <taxon>Streptophyta</taxon>
        <taxon>Embryophyta</taxon>
        <taxon>Tracheophyta</taxon>
        <taxon>Polypodiopsida</taxon>
        <taxon>Polypodiidae</taxon>
        <taxon>Polypodiales</taxon>
        <taxon>Pteridineae</taxon>
        <taxon>Pteridaceae</taxon>
        <taxon>Parkerioideae</taxon>
        <taxon>Ceratopteris</taxon>
    </lineage>
</organism>
<sequence>MELSAKDFTEEEEMESFQRATCTSPRPSRLCRRTLLGLEQDTIILSLSLMMDSYGPGVEITKVSLVEAPSFQIALGWGHALACTTDGKLYSWGYPVNGQLGYVPKDGHAFEIQSISTVNPEKQSAESYDDDLEQELNVLCQWEPQLVPLGDLEAVGVSCGDDHSLVLCRGGILLSFGDNSYGQLGRIKKKTISVKDWRVDLETCVTYIGSGLGHSLAICCDNKKDEDTTLFSWGWNAAFQLGRTTVNDRPLHVEGLEGHHICHVDGGRVHSVAIDGEGGLWTWGSGKNGRLGLGSFGDEQQPCQVESIQDFKVQQAVCGFDHTIILV</sequence>
<keyword evidence="5" id="KW-1185">Reference proteome</keyword>
<dbReference type="AlphaFoldDB" id="A0A8T2RL34"/>
<evidence type="ECO:0000256" key="1">
    <source>
        <dbReference type="ARBA" id="ARBA00022737"/>
    </source>
</evidence>
<dbReference type="PROSITE" id="PS00626">
    <property type="entry name" value="RCC1_2"/>
    <property type="match status" value="1"/>
</dbReference>
<comment type="caution">
    <text evidence="4">The sequence shown here is derived from an EMBL/GenBank/DDBJ whole genome shotgun (WGS) entry which is preliminary data.</text>
</comment>
<dbReference type="PROSITE" id="PS50012">
    <property type="entry name" value="RCC1_3"/>
    <property type="match status" value="4"/>
</dbReference>
<dbReference type="InterPro" id="IPR009091">
    <property type="entry name" value="RCC1/BLIP-II"/>
</dbReference>
<feature type="repeat" description="RCC1" evidence="2">
    <location>
        <begin position="278"/>
        <end position="327"/>
    </location>
</feature>
<feature type="repeat" description="RCC1" evidence="2">
    <location>
        <begin position="171"/>
        <end position="221"/>
    </location>
</feature>
<gene>
    <name evidence="4" type="ORF">KP509_26G018300</name>
</gene>
<dbReference type="Gene3D" id="2.130.10.30">
    <property type="entry name" value="Regulator of chromosome condensation 1/beta-lactamase-inhibitor protein II"/>
    <property type="match status" value="1"/>
</dbReference>
<protein>
    <recommendedName>
        <fullName evidence="3">RCC1-like domain-containing protein</fullName>
    </recommendedName>
</protein>